<accession>A0A1G6X9C7</accession>
<evidence type="ECO:0000256" key="5">
    <source>
        <dbReference type="ARBA" id="ARBA00022729"/>
    </source>
</evidence>
<evidence type="ECO:0000256" key="2">
    <source>
        <dbReference type="ARBA" id="ARBA00022448"/>
    </source>
</evidence>
<evidence type="ECO:0000313" key="16">
    <source>
        <dbReference type="Proteomes" id="UP000199060"/>
    </source>
</evidence>
<sequence>MKILFLLAFLLASSLYSFAQTLEVRDHKTGTPLRQVTLISESPKAIALSDSRGLVDLKPFYNSPKILISLIGYETLYLSFEDLEDKGFLLLLKSDNLKLSEVVISGTKWTKESANLPIKISSISSETTEFQNPQTAADLLGLSGKVYVQKSQQGGGSPMIRGFATNRLLYMVDGVRMNSAIFRGGNIQNVINLDPFAIEQTEVLFGPGSVIYGSDAIGGVMSFQTIKPELSAEEDFIVSGKVNSRFSSANEEKTIHADLNLGGKKWASVTSFSHWDYDHLRQGSNGPEDYLRPFFVKRIDGKDKVVAQESPSLKQIPSAYSQYNLMQKIRFRASERWDLEYGFHRSETSPFGRYDRHNRNRNGAPRYAEWNYGPQIWQMNLLALTHTSNRGIFDQMSLKLSHQLFGESRIDRDLNSPIRNRQAEKINALGLNWDFQKMIDEKNTLSYGFEWVENKVNSSGKIEQIETGQKEEGPSRYPQADWTSWGIYLNEELRVNETTNLQAGLRYSRYQISAIFSDKFYPLPFTDAAFNQGAVTGSLGVSLRPREDWVIQANLGTAFRSPNVDDMGKIFDSEPGAVTVPNPQLRAEYAYNLDFGFAKRWGDFAKVDLAAYSTLLDRALVRRDFNLNGLDSIFYQGELSKVQAIQNAAQARVMGLQFGLELQFSPLLSFSTDLNLQRGEEEMDNGEISPSRHAAPFFGVSRLHFKSKQFQAQIYIDFQGERSFEQLAFEEREKDEIYAKDFNGNNYAPAWYTANLKISYLWFKQLHTVFGIENLSDQRYRPYSSGISGPGRNVILSVSYQF</sequence>
<organism evidence="15 16">
    <name type="scientific">Algoriphagus faecimaris</name>
    <dbReference type="NCBI Taxonomy" id="686796"/>
    <lineage>
        <taxon>Bacteria</taxon>
        <taxon>Pseudomonadati</taxon>
        <taxon>Bacteroidota</taxon>
        <taxon>Cytophagia</taxon>
        <taxon>Cytophagales</taxon>
        <taxon>Cyclobacteriaceae</taxon>
        <taxon>Algoriphagus</taxon>
    </lineage>
</organism>
<dbReference type="PANTHER" id="PTHR30069">
    <property type="entry name" value="TONB-DEPENDENT OUTER MEMBRANE RECEPTOR"/>
    <property type="match status" value="1"/>
</dbReference>
<keyword evidence="8 15" id="KW-0675">Receptor</keyword>
<dbReference type="Pfam" id="PF00593">
    <property type="entry name" value="TonB_dep_Rec_b-barrel"/>
    <property type="match status" value="1"/>
</dbReference>
<dbReference type="PROSITE" id="PS01156">
    <property type="entry name" value="TONB_DEPENDENT_REC_2"/>
    <property type="match status" value="1"/>
</dbReference>
<evidence type="ECO:0000256" key="12">
    <source>
        <dbReference type="SAM" id="SignalP"/>
    </source>
</evidence>
<evidence type="ECO:0000256" key="1">
    <source>
        <dbReference type="ARBA" id="ARBA00004571"/>
    </source>
</evidence>
<dbReference type="Pfam" id="PF07715">
    <property type="entry name" value="Plug"/>
    <property type="match status" value="1"/>
</dbReference>
<evidence type="ECO:0000259" key="13">
    <source>
        <dbReference type="Pfam" id="PF00593"/>
    </source>
</evidence>
<dbReference type="AlphaFoldDB" id="A0A1G6X9C7"/>
<evidence type="ECO:0000313" key="15">
    <source>
        <dbReference type="EMBL" id="SDD74698.1"/>
    </source>
</evidence>
<dbReference type="Gene3D" id="2.40.170.20">
    <property type="entry name" value="TonB-dependent receptor, beta-barrel domain"/>
    <property type="match status" value="1"/>
</dbReference>
<feature type="domain" description="TonB-dependent receptor-like beta-barrel" evidence="13">
    <location>
        <begin position="348"/>
        <end position="775"/>
    </location>
</feature>
<evidence type="ECO:0000256" key="4">
    <source>
        <dbReference type="ARBA" id="ARBA00022692"/>
    </source>
</evidence>
<gene>
    <name evidence="15" type="ORF">SAMN04488104_105313</name>
</gene>
<evidence type="ECO:0000256" key="3">
    <source>
        <dbReference type="ARBA" id="ARBA00022452"/>
    </source>
</evidence>
<feature type="signal peptide" evidence="12">
    <location>
        <begin position="1"/>
        <end position="19"/>
    </location>
</feature>
<dbReference type="RefSeq" id="WP_087941171.1">
    <property type="nucleotide sequence ID" value="NZ_FNAC01000053.1"/>
</dbReference>
<keyword evidence="2 10" id="KW-0813">Transport</keyword>
<dbReference type="Proteomes" id="UP000199060">
    <property type="component" value="Unassembled WGS sequence"/>
</dbReference>
<dbReference type="PROSITE" id="PS52016">
    <property type="entry name" value="TONB_DEPENDENT_REC_3"/>
    <property type="match status" value="1"/>
</dbReference>
<dbReference type="InterPro" id="IPR037066">
    <property type="entry name" value="Plug_dom_sf"/>
</dbReference>
<dbReference type="GO" id="GO:0044718">
    <property type="term" value="P:siderophore transmembrane transport"/>
    <property type="evidence" value="ECO:0007669"/>
    <property type="project" value="TreeGrafter"/>
</dbReference>
<feature type="domain" description="TonB-dependent receptor plug" evidence="14">
    <location>
        <begin position="115"/>
        <end position="220"/>
    </location>
</feature>
<evidence type="ECO:0000256" key="8">
    <source>
        <dbReference type="ARBA" id="ARBA00023170"/>
    </source>
</evidence>
<dbReference type="STRING" id="686796.SAMN04488104_105313"/>
<keyword evidence="4 10" id="KW-0812">Transmembrane</keyword>
<dbReference type="Gene3D" id="2.170.130.10">
    <property type="entry name" value="TonB-dependent receptor, plug domain"/>
    <property type="match status" value="1"/>
</dbReference>
<keyword evidence="7 10" id="KW-0472">Membrane</keyword>
<keyword evidence="3 10" id="KW-1134">Transmembrane beta strand</keyword>
<evidence type="ECO:0000256" key="10">
    <source>
        <dbReference type="PROSITE-ProRule" id="PRU01360"/>
    </source>
</evidence>
<proteinExistence type="inferred from homology"/>
<feature type="chain" id="PRO_5011523171" evidence="12">
    <location>
        <begin position="20"/>
        <end position="802"/>
    </location>
</feature>
<name>A0A1G6X9C7_9BACT</name>
<evidence type="ECO:0000259" key="14">
    <source>
        <dbReference type="Pfam" id="PF07715"/>
    </source>
</evidence>
<protein>
    <submittedName>
        <fullName evidence="15">Hemoglobin/transferrin/lactoferrin receptor protein</fullName>
    </submittedName>
</protein>
<evidence type="ECO:0000256" key="6">
    <source>
        <dbReference type="ARBA" id="ARBA00023077"/>
    </source>
</evidence>
<dbReference type="SUPFAM" id="SSF56935">
    <property type="entry name" value="Porins"/>
    <property type="match status" value="1"/>
</dbReference>
<reference evidence="16" key="1">
    <citation type="submission" date="2016-10" db="EMBL/GenBank/DDBJ databases">
        <authorList>
            <person name="Varghese N."/>
            <person name="Submissions S."/>
        </authorList>
    </citation>
    <scope>NUCLEOTIDE SEQUENCE [LARGE SCALE GENOMIC DNA]</scope>
    <source>
        <strain evidence="16">DSM 23095</strain>
    </source>
</reference>
<comment type="similarity">
    <text evidence="10 11">Belongs to the TonB-dependent receptor family.</text>
</comment>
<keyword evidence="9 10" id="KW-0998">Cell outer membrane</keyword>
<dbReference type="EMBL" id="FNAC01000053">
    <property type="protein sequence ID" value="SDD74698.1"/>
    <property type="molecule type" value="Genomic_DNA"/>
</dbReference>
<dbReference type="InterPro" id="IPR000531">
    <property type="entry name" value="Beta-barrel_TonB"/>
</dbReference>
<dbReference type="PANTHER" id="PTHR30069:SF29">
    <property type="entry name" value="HEMOGLOBIN AND HEMOGLOBIN-HAPTOGLOBIN-BINDING PROTEIN 1-RELATED"/>
    <property type="match status" value="1"/>
</dbReference>
<dbReference type="InterPro" id="IPR036942">
    <property type="entry name" value="Beta-barrel_TonB_sf"/>
</dbReference>
<keyword evidence="6 11" id="KW-0798">TonB box</keyword>
<evidence type="ECO:0000256" key="11">
    <source>
        <dbReference type="RuleBase" id="RU003357"/>
    </source>
</evidence>
<keyword evidence="16" id="KW-1185">Reference proteome</keyword>
<dbReference type="GO" id="GO:0015344">
    <property type="term" value="F:siderophore uptake transmembrane transporter activity"/>
    <property type="evidence" value="ECO:0007669"/>
    <property type="project" value="TreeGrafter"/>
</dbReference>
<dbReference type="InterPro" id="IPR039426">
    <property type="entry name" value="TonB-dep_rcpt-like"/>
</dbReference>
<dbReference type="InterPro" id="IPR012910">
    <property type="entry name" value="Plug_dom"/>
</dbReference>
<dbReference type="InterPro" id="IPR010917">
    <property type="entry name" value="TonB_rcpt_CS"/>
</dbReference>
<dbReference type="OrthoDB" id="9764669at2"/>
<dbReference type="GO" id="GO:0009279">
    <property type="term" value="C:cell outer membrane"/>
    <property type="evidence" value="ECO:0007669"/>
    <property type="project" value="UniProtKB-SubCell"/>
</dbReference>
<keyword evidence="5 12" id="KW-0732">Signal</keyword>
<evidence type="ECO:0000256" key="9">
    <source>
        <dbReference type="ARBA" id="ARBA00023237"/>
    </source>
</evidence>
<evidence type="ECO:0000256" key="7">
    <source>
        <dbReference type="ARBA" id="ARBA00023136"/>
    </source>
</evidence>
<comment type="subcellular location">
    <subcellularLocation>
        <location evidence="1 10">Cell outer membrane</location>
        <topology evidence="1 10">Multi-pass membrane protein</topology>
    </subcellularLocation>
</comment>